<evidence type="ECO:0000259" key="1">
    <source>
        <dbReference type="Pfam" id="PF13408"/>
    </source>
</evidence>
<reference evidence="2 3" key="1">
    <citation type="submission" date="2020-04" db="EMBL/GenBank/DDBJ databases">
        <title>MicrobeNet Type strains.</title>
        <authorList>
            <person name="Nicholson A.C."/>
        </authorList>
    </citation>
    <scope>NUCLEOTIDE SEQUENCE [LARGE SCALE GENOMIC DNA]</scope>
    <source>
        <strain evidence="2 3">ATCC BAA-789</strain>
    </source>
</reference>
<comment type="caution">
    <text evidence="2">The sequence shown here is derived from an EMBL/GenBank/DDBJ whole genome shotgun (WGS) entry which is preliminary data.</text>
</comment>
<sequence length="47" mass="5250">MCGRCGSRLIVQMTKSRSGELYPYFVCIGRRSGNTDCDLKAVLVHEV</sequence>
<dbReference type="EMBL" id="JAAXOW010000004">
    <property type="protein sequence ID" value="NKX93965.1"/>
    <property type="molecule type" value="Genomic_DNA"/>
</dbReference>
<feature type="domain" description="Recombinase zinc beta ribbon" evidence="1">
    <location>
        <begin position="2"/>
        <end position="42"/>
    </location>
</feature>
<name>A0A9X5IRU5_9MICO</name>
<keyword evidence="3" id="KW-1185">Reference proteome</keyword>
<dbReference type="Pfam" id="PF13408">
    <property type="entry name" value="Zn_ribbon_recom"/>
    <property type="match status" value="1"/>
</dbReference>
<dbReference type="InterPro" id="IPR025827">
    <property type="entry name" value="Zn_ribbon_recom_dom"/>
</dbReference>
<evidence type="ECO:0000313" key="3">
    <source>
        <dbReference type="Proteomes" id="UP000774283"/>
    </source>
</evidence>
<dbReference type="Proteomes" id="UP000774283">
    <property type="component" value="Unassembled WGS sequence"/>
</dbReference>
<evidence type="ECO:0000313" key="2">
    <source>
        <dbReference type="EMBL" id="NKX93965.1"/>
    </source>
</evidence>
<protein>
    <recommendedName>
        <fullName evidence="1">Recombinase zinc beta ribbon domain-containing protein</fullName>
    </recommendedName>
</protein>
<organism evidence="2 3">
    <name type="scientific">Sanguibacter hominis ATCC BAA-789</name>
    <dbReference type="NCBI Taxonomy" id="1312740"/>
    <lineage>
        <taxon>Bacteria</taxon>
        <taxon>Bacillati</taxon>
        <taxon>Actinomycetota</taxon>
        <taxon>Actinomycetes</taxon>
        <taxon>Micrococcales</taxon>
        <taxon>Sanguibacteraceae</taxon>
        <taxon>Sanguibacter</taxon>
    </lineage>
</organism>
<dbReference type="AlphaFoldDB" id="A0A9X5IRU5"/>
<gene>
    <name evidence="2" type="ORF">HF995_11915</name>
</gene>
<proteinExistence type="predicted"/>
<accession>A0A9X5IRU5</accession>